<dbReference type="EnsemblPlants" id="AES66850">
    <property type="protein sequence ID" value="AES66850"/>
    <property type="gene ID" value="MTR_2g082490"/>
</dbReference>
<dbReference type="AlphaFoldDB" id="G7IHC6"/>
<reference evidence="1 3" key="1">
    <citation type="journal article" date="2011" name="Nature">
        <title>The Medicago genome provides insight into the evolution of rhizobial symbioses.</title>
        <authorList>
            <person name="Young N.D."/>
            <person name="Debelle F."/>
            <person name="Oldroyd G.E."/>
            <person name="Geurts R."/>
            <person name="Cannon S.B."/>
            <person name="Udvardi M.K."/>
            <person name="Benedito V.A."/>
            <person name="Mayer K.F."/>
            <person name="Gouzy J."/>
            <person name="Schoof H."/>
            <person name="Van de Peer Y."/>
            <person name="Proost S."/>
            <person name="Cook D.R."/>
            <person name="Meyers B.C."/>
            <person name="Spannagl M."/>
            <person name="Cheung F."/>
            <person name="De Mita S."/>
            <person name="Krishnakumar V."/>
            <person name="Gundlach H."/>
            <person name="Zhou S."/>
            <person name="Mudge J."/>
            <person name="Bharti A.K."/>
            <person name="Murray J.D."/>
            <person name="Naoumkina M.A."/>
            <person name="Rosen B."/>
            <person name="Silverstein K.A."/>
            <person name="Tang H."/>
            <person name="Rombauts S."/>
            <person name="Zhao P.X."/>
            <person name="Zhou P."/>
            <person name="Barbe V."/>
            <person name="Bardou P."/>
            <person name="Bechner M."/>
            <person name="Bellec A."/>
            <person name="Berger A."/>
            <person name="Berges H."/>
            <person name="Bidwell S."/>
            <person name="Bisseling T."/>
            <person name="Choisne N."/>
            <person name="Couloux A."/>
            <person name="Denny R."/>
            <person name="Deshpande S."/>
            <person name="Dai X."/>
            <person name="Doyle J.J."/>
            <person name="Dudez A.M."/>
            <person name="Farmer A.D."/>
            <person name="Fouteau S."/>
            <person name="Franken C."/>
            <person name="Gibelin C."/>
            <person name="Gish J."/>
            <person name="Goldstein S."/>
            <person name="Gonzalez A.J."/>
            <person name="Green P.J."/>
            <person name="Hallab A."/>
            <person name="Hartog M."/>
            <person name="Hua A."/>
            <person name="Humphray S.J."/>
            <person name="Jeong D.H."/>
            <person name="Jing Y."/>
            <person name="Jocker A."/>
            <person name="Kenton S.M."/>
            <person name="Kim D.J."/>
            <person name="Klee K."/>
            <person name="Lai H."/>
            <person name="Lang C."/>
            <person name="Lin S."/>
            <person name="Macmil S.L."/>
            <person name="Magdelenat G."/>
            <person name="Matthews L."/>
            <person name="McCorrison J."/>
            <person name="Monaghan E.L."/>
            <person name="Mun J.H."/>
            <person name="Najar F.Z."/>
            <person name="Nicholson C."/>
            <person name="Noirot C."/>
            <person name="O'Bleness M."/>
            <person name="Paule C.R."/>
            <person name="Poulain J."/>
            <person name="Prion F."/>
            <person name="Qin B."/>
            <person name="Qu C."/>
            <person name="Retzel E.F."/>
            <person name="Riddle C."/>
            <person name="Sallet E."/>
            <person name="Samain S."/>
            <person name="Samson N."/>
            <person name="Sanders I."/>
            <person name="Saurat O."/>
            <person name="Scarpelli C."/>
            <person name="Schiex T."/>
            <person name="Segurens B."/>
            <person name="Severin A.J."/>
            <person name="Sherrier D.J."/>
            <person name="Shi R."/>
            <person name="Sims S."/>
            <person name="Singer S.R."/>
            <person name="Sinharoy S."/>
            <person name="Sterck L."/>
            <person name="Viollet A."/>
            <person name="Wang B.B."/>
            <person name="Wang K."/>
            <person name="Wang M."/>
            <person name="Wang X."/>
            <person name="Warfsmann J."/>
            <person name="Weissenbach J."/>
            <person name="White D.D."/>
            <person name="White J.D."/>
            <person name="Wiley G.B."/>
            <person name="Wincker P."/>
            <person name="Xing Y."/>
            <person name="Yang L."/>
            <person name="Yao Z."/>
            <person name="Ying F."/>
            <person name="Zhai J."/>
            <person name="Zhou L."/>
            <person name="Zuber A."/>
            <person name="Denarie J."/>
            <person name="Dixon R.A."/>
            <person name="May G.D."/>
            <person name="Schwartz D.C."/>
            <person name="Rogers J."/>
            <person name="Quetier F."/>
            <person name="Town C.D."/>
            <person name="Roe B.A."/>
        </authorList>
    </citation>
    <scope>NUCLEOTIDE SEQUENCE [LARGE SCALE GENOMIC DNA]</scope>
    <source>
        <strain evidence="1">A17</strain>
        <strain evidence="2 3">cv. Jemalong A17</strain>
    </source>
</reference>
<gene>
    <name evidence="1" type="ordered locus">MTR_2g082490</name>
</gene>
<keyword evidence="3" id="KW-1185">Reference proteome</keyword>
<evidence type="ECO:0000313" key="1">
    <source>
        <dbReference type="EMBL" id="AES66850.2"/>
    </source>
</evidence>
<sequence>MSCGLKLSNLNIGVVQILCLQSEVIDLVRSFDRESAKDGQIKMSFGEQAKQDWLMTCAGSAIWNLRHSFMCSQIGQAMQIWRYFRQADIDPLTCVWCNRNELVFKAITPNQGNTIFQVYYLVVDLERANEEKFVTVMSDKVVIC</sequence>
<reference evidence="2" key="3">
    <citation type="submission" date="2015-04" db="UniProtKB">
        <authorList>
            <consortium name="EnsemblPlants"/>
        </authorList>
    </citation>
    <scope>IDENTIFICATION</scope>
    <source>
        <strain evidence="2">cv. Jemalong A17</strain>
    </source>
</reference>
<dbReference type="EMBL" id="CM001218">
    <property type="protein sequence ID" value="AES66850.2"/>
    <property type="molecule type" value="Genomic_DNA"/>
</dbReference>
<evidence type="ECO:0000313" key="3">
    <source>
        <dbReference type="Proteomes" id="UP000002051"/>
    </source>
</evidence>
<accession>A0A0C3V660</accession>
<organism evidence="1 3">
    <name type="scientific">Medicago truncatula</name>
    <name type="common">Barrel medic</name>
    <name type="synonym">Medicago tribuloides</name>
    <dbReference type="NCBI Taxonomy" id="3880"/>
    <lineage>
        <taxon>Eukaryota</taxon>
        <taxon>Viridiplantae</taxon>
        <taxon>Streptophyta</taxon>
        <taxon>Embryophyta</taxon>
        <taxon>Tracheophyta</taxon>
        <taxon>Spermatophyta</taxon>
        <taxon>Magnoliopsida</taxon>
        <taxon>eudicotyledons</taxon>
        <taxon>Gunneridae</taxon>
        <taxon>Pentapetalae</taxon>
        <taxon>rosids</taxon>
        <taxon>fabids</taxon>
        <taxon>Fabales</taxon>
        <taxon>Fabaceae</taxon>
        <taxon>Papilionoideae</taxon>
        <taxon>50 kb inversion clade</taxon>
        <taxon>NPAAA clade</taxon>
        <taxon>Hologalegina</taxon>
        <taxon>IRL clade</taxon>
        <taxon>Trifolieae</taxon>
        <taxon>Medicago</taxon>
    </lineage>
</organism>
<dbReference type="Proteomes" id="UP000002051">
    <property type="component" value="Chromosome 2"/>
</dbReference>
<name>G7IHC6_MEDTR</name>
<reference evidence="1 3" key="2">
    <citation type="journal article" date="2014" name="BMC Genomics">
        <title>An improved genome release (version Mt4.0) for the model legume Medicago truncatula.</title>
        <authorList>
            <person name="Tang H."/>
            <person name="Krishnakumar V."/>
            <person name="Bidwell S."/>
            <person name="Rosen B."/>
            <person name="Chan A."/>
            <person name="Zhou S."/>
            <person name="Gentzbittel L."/>
            <person name="Childs K.L."/>
            <person name="Yandell M."/>
            <person name="Gundlach H."/>
            <person name="Mayer K.F."/>
            <person name="Schwartz D.C."/>
            <person name="Town C.D."/>
        </authorList>
    </citation>
    <scope>GENOME REANNOTATION</scope>
    <source>
        <strain evidence="2 3">cv. Jemalong A17</strain>
    </source>
</reference>
<dbReference type="HOGENOM" id="CLU_1799326_0_0_1"/>
<evidence type="ECO:0000313" key="2">
    <source>
        <dbReference type="EnsemblPlants" id="AES66850"/>
    </source>
</evidence>
<accession>G7IHC6</accession>
<proteinExistence type="predicted"/>
<protein>
    <submittedName>
        <fullName evidence="1 2">Uncharacterized protein</fullName>
    </submittedName>
</protein>